<keyword evidence="1" id="KW-0802">TPR repeat</keyword>
<evidence type="ECO:0000313" key="3">
    <source>
        <dbReference type="Proteomes" id="UP000004263"/>
    </source>
</evidence>
<evidence type="ECO:0000256" key="1">
    <source>
        <dbReference type="PROSITE-ProRule" id="PRU00339"/>
    </source>
</evidence>
<proteinExistence type="predicted"/>
<organism evidence="2 3">
    <name type="scientific">Bermanella marisrubri</name>
    <dbReference type="NCBI Taxonomy" id="207949"/>
    <lineage>
        <taxon>Bacteria</taxon>
        <taxon>Pseudomonadati</taxon>
        <taxon>Pseudomonadota</taxon>
        <taxon>Gammaproteobacteria</taxon>
        <taxon>Oceanospirillales</taxon>
        <taxon>Oceanospirillaceae</taxon>
        <taxon>Bermanella</taxon>
    </lineage>
</organism>
<dbReference type="Proteomes" id="UP000004263">
    <property type="component" value="Unassembled WGS sequence"/>
</dbReference>
<feature type="repeat" description="TPR" evidence="1">
    <location>
        <begin position="54"/>
        <end position="87"/>
    </location>
</feature>
<dbReference type="HOGENOM" id="CLU_046267_0_0_6"/>
<name>Q1N3Q4_9GAMM</name>
<keyword evidence="3" id="KW-1185">Reference proteome</keyword>
<comment type="caution">
    <text evidence="2">The sequence shown here is derived from an EMBL/GenBank/DDBJ whole genome shotgun (WGS) entry which is preliminary data.</text>
</comment>
<dbReference type="InterPro" id="IPR019734">
    <property type="entry name" value="TPR_rpt"/>
</dbReference>
<dbReference type="Pfam" id="PF14559">
    <property type="entry name" value="TPR_19"/>
    <property type="match status" value="1"/>
</dbReference>
<dbReference type="AlphaFoldDB" id="Q1N3Q4"/>
<sequence length="436" mass="50206">MLMVAHPSNAQDSTPDIQETEKQLKQLELLVNARQFDQAYSLASSIRNNEEGRPSFDFYYGLAAIETGHFDEALFAFERLLFYQPNNPRYRLELARVHFYLRNLKRSESEFKQVLKQNPPAPVRNNVKTFLDKIAELYRQVEPEFMLALDLAGGYDSNINSATSEDELPQEELIFPVDIVLSEDAKETASAYWSTLIHFAYLRPISKTQSLDVRAIYNKRANSETSLYDLDTLIAEGAYGFFTGPIRWRLTGRYQSVLLDSESFLSTLSFLGNGRWRQPNGASYGIGFNLGQSEYDDNPNGDIQQMQYKFTYQSPPKKSNWTISAFFGLDDAKESINKYNGKSYQGFSVQQTTLHTQRSSYYWMINITASEYDAINTALYSKLREDISLHSTLGWRYNITSKLSFRNDYSASYQDSSLEANTYQRFKAELGITYRM</sequence>
<protein>
    <submittedName>
        <fullName evidence="2">Protein containing tetratricopeptide repeat</fullName>
    </submittedName>
</protein>
<dbReference type="InterPro" id="IPR011990">
    <property type="entry name" value="TPR-like_helical_dom_sf"/>
</dbReference>
<accession>Q1N3Q4</accession>
<evidence type="ECO:0000313" key="2">
    <source>
        <dbReference type="EMBL" id="EAT12820.1"/>
    </source>
</evidence>
<dbReference type="Gene3D" id="1.25.40.10">
    <property type="entry name" value="Tetratricopeptide repeat domain"/>
    <property type="match status" value="1"/>
</dbReference>
<dbReference type="PROSITE" id="PS50005">
    <property type="entry name" value="TPR"/>
    <property type="match status" value="1"/>
</dbReference>
<dbReference type="STRING" id="207949.RED65_12144"/>
<gene>
    <name evidence="2" type="ORF">RED65_12144</name>
</gene>
<dbReference type="SUPFAM" id="SSF48452">
    <property type="entry name" value="TPR-like"/>
    <property type="match status" value="1"/>
</dbReference>
<dbReference type="EMBL" id="AAQH01000004">
    <property type="protein sequence ID" value="EAT12820.1"/>
    <property type="molecule type" value="Genomic_DNA"/>
</dbReference>
<reference evidence="2 3" key="1">
    <citation type="submission" date="2006-03" db="EMBL/GenBank/DDBJ databases">
        <authorList>
            <person name="Pinhassi J."/>
            <person name="Pedros-Alio C."/>
            <person name="Ferriera S."/>
            <person name="Johnson J."/>
            <person name="Kravitz S."/>
            <person name="Halpern A."/>
            <person name="Remington K."/>
            <person name="Beeson K."/>
            <person name="Tran B."/>
            <person name="Rogers Y.-H."/>
            <person name="Friedman R."/>
            <person name="Venter J.C."/>
        </authorList>
    </citation>
    <scope>NUCLEOTIDE SEQUENCE [LARGE SCALE GENOMIC DNA]</scope>
    <source>
        <strain evidence="2 3">RED65</strain>
    </source>
</reference>